<dbReference type="Pfam" id="PF00535">
    <property type="entry name" value="Glycos_transf_2"/>
    <property type="match status" value="1"/>
</dbReference>
<gene>
    <name evidence="3" type="ORF">H8L67_01725</name>
</gene>
<protein>
    <submittedName>
        <fullName evidence="3">Glycosyltransferase</fullName>
        <ecNumber evidence="3">2.4.-.-</ecNumber>
    </submittedName>
</protein>
<feature type="region of interest" description="Disordered" evidence="1">
    <location>
        <begin position="1"/>
        <end position="23"/>
    </location>
</feature>
<evidence type="ECO:0000256" key="1">
    <source>
        <dbReference type="SAM" id="MobiDB-lite"/>
    </source>
</evidence>
<proteinExistence type="predicted"/>
<keyword evidence="4" id="KW-1185">Reference proteome</keyword>
<dbReference type="InterPro" id="IPR050834">
    <property type="entry name" value="Glycosyltransf_2"/>
</dbReference>
<organism evidence="3 4">
    <name type="scientific">Lysobacter soyae</name>
    <dbReference type="NCBI Taxonomy" id="2764185"/>
    <lineage>
        <taxon>Bacteria</taxon>
        <taxon>Pseudomonadati</taxon>
        <taxon>Pseudomonadota</taxon>
        <taxon>Gammaproteobacteria</taxon>
        <taxon>Lysobacterales</taxon>
        <taxon>Lysobacteraceae</taxon>
        <taxon>Lysobacter</taxon>
    </lineage>
</organism>
<keyword evidence="3" id="KW-0328">Glycosyltransferase</keyword>
<evidence type="ECO:0000313" key="4">
    <source>
        <dbReference type="Proteomes" id="UP000824755"/>
    </source>
</evidence>
<accession>A0ABX8WQZ7</accession>
<sequence>MSGQAPVADRPVPVTGQATEHGARVAPPGGWRATFLVVCYRMKDTVLEAVEGALAQTVACEIIVSDDSSCAETLPLVRDRLRDYAGPHRVIVRSTASNIGLCAHLNELAAIATAPVLFNSAGDDVSLPERVDTLLRVFDAEPDAQIVGSRVDDVDAQGRLIEAGVRGLPARVDQRWLINRGKLATILGASMAFRTTLLTDLPPLEGRVEDNMLMLRGALIGVCRCLPVSLIRYRRHDHNLGDWVFDRSERGYEGWKRRQLRVAEMYVEIADDQLRCIEALPDLPSHRRQAGQALQALYRLEALQRVTMIEQPRSRWIAPLMQGLKTRGLRRKSAERALKLLLPRKQFGR</sequence>
<reference evidence="3 4" key="1">
    <citation type="submission" date="2021-08" db="EMBL/GenBank/DDBJ databases">
        <title>Lysobacter sp. strain CJ11 Genome sequencing and assembly.</title>
        <authorList>
            <person name="Kim I."/>
        </authorList>
    </citation>
    <scope>NUCLEOTIDE SEQUENCE [LARGE SCALE GENOMIC DNA]</scope>
    <source>
        <strain evidence="3 4">CJ11</strain>
    </source>
</reference>
<dbReference type="GO" id="GO:0016757">
    <property type="term" value="F:glycosyltransferase activity"/>
    <property type="evidence" value="ECO:0007669"/>
    <property type="project" value="UniProtKB-KW"/>
</dbReference>
<dbReference type="InterPro" id="IPR029044">
    <property type="entry name" value="Nucleotide-diphossugar_trans"/>
</dbReference>
<dbReference type="Gene3D" id="3.90.550.10">
    <property type="entry name" value="Spore Coat Polysaccharide Biosynthesis Protein SpsA, Chain A"/>
    <property type="match status" value="1"/>
</dbReference>
<dbReference type="SUPFAM" id="SSF53448">
    <property type="entry name" value="Nucleotide-diphospho-sugar transferases"/>
    <property type="match status" value="1"/>
</dbReference>
<dbReference type="PANTHER" id="PTHR43685">
    <property type="entry name" value="GLYCOSYLTRANSFERASE"/>
    <property type="match status" value="1"/>
</dbReference>
<dbReference type="InterPro" id="IPR001173">
    <property type="entry name" value="Glyco_trans_2-like"/>
</dbReference>
<dbReference type="RefSeq" id="WP_220380079.1">
    <property type="nucleotide sequence ID" value="NZ_CP080544.1"/>
</dbReference>
<evidence type="ECO:0000259" key="2">
    <source>
        <dbReference type="Pfam" id="PF00535"/>
    </source>
</evidence>
<dbReference type="PANTHER" id="PTHR43685:SF2">
    <property type="entry name" value="GLYCOSYLTRANSFERASE 2-LIKE DOMAIN-CONTAINING PROTEIN"/>
    <property type="match status" value="1"/>
</dbReference>
<dbReference type="EC" id="2.4.-.-" evidence="3"/>
<keyword evidence="3" id="KW-0808">Transferase</keyword>
<evidence type="ECO:0000313" key="3">
    <source>
        <dbReference type="EMBL" id="QYR53262.1"/>
    </source>
</evidence>
<dbReference type="Proteomes" id="UP000824755">
    <property type="component" value="Chromosome"/>
</dbReference>
<feature type="domain" description="Glycosyltransferase 2-like" evidence="2">
    <location>
        <begin position="35"/>
        <end position="157"/>
    </location>
</feature>
<dbReference type="EMBL" id="CP080544">
    <property type="protein sequence ID" value="QYR53262.1"/>
    <property type="molecule type" value="Genomic_DNA"/>
</dbReference>
<name>A0ABX8WQZ7_9GAMM</name>